<evidence type="ECO:0000313" key="8">
    <source>
        <dbReference type="EMBL" id="TIH35602.1"/>
    </source>
</evidence>
<evidence type="ECO:0008006" key="10">
    <source>
        <dbReference type="Google" id="ProtNLM"/>
    </source>
</evidence>
<keyword evidence="5" id="KW-0460">Magnesium</keyword>
<feature type="compositionally biased region" description="Low complexity" evidence="7">
    <location>
        <begin position="377"/>
        <end position="388"/>
    </location>
</feature>
<keyword evidence="1" id="KW-0963">Cytoplasm</keyword>
<dbReference type="GO" id="GO:0006096">
    <property type="term" value="P:glycolytic process"/>
    <property type="evidence" value="ECO:0007669"/>
    <property type="project" value="UniProtKB-KW"/>
</dbReference>
<evidence type="ECO:0000256" key="1">
    <source>
        <dbReference type="ARBA" id="ARBA00022490"/>
    </source>
</evidence>
<keyword evidence="2" id="KW-0808">Transferase</keyword>
<dbReference type="Pfam" id="PF04587">
    <property type="entry name" value="ADP_PFK_GK"/>
    <property type="match status" value="1"/>
</dbReference>
<dbReference type="GO" id="GO:0046872">
    <property type="term" value="F:metal ion binding"/>
    <property type="evidence" value="ECO:0007669"/>
    <property type="project" value="UniProtKB-KW"/>
</dbReference>
<protein>
    <recommendedName>
        <fullName evidence="10">ADP-dependent phosphofructokinase/glucokinase</fullName>
    </recommendedName>
</protein>
<keyword evidence="4" id="KW-0418">Kinase</keyword>
<keyword evidence="3" id="KW-0479">Metal-binding</keyword>
<evidence type="ECO:0000256" key="3">
    <source>
        <dbReference type="ARBA" id="ARBA00022723"/>
    </source>
</evidence>
<dbReference type="Proteomes" id="UP000306192">
    <property type="component" value="Unassembled WGS sequence"/>
</dbReference>
<accession>A0A4T2BX58</accession>
<evidence type="ECO:0000256" key="4">
    <source>
        <dbReference type="ARBA" id="ARBA00022777"/>
    </source>
</evidence>
<evidence type="ECO:0000256" key="7">
    <source>
        <dbReference type="SAM" id="MobiDB-lite"/>
    </source>
</evidence>
<sequence length="435" mass="45817">MSSETVLGLGGTVDYEIDWNSAVLEGLAAEYGVTVSELTTDHPIITERDLLVSVLAMLKTGSGGERFVASSGIVETFAARFTSRVTLGGTGVRAALAMRVLGVTSTLHLVSIDDHVRRLLPPGIDFISSAVTDTTDPHLIIQFPVGATVCLGGTLLTATHANRLIYSNDPPNQTLYLSDELPSALSTATLFLISGFNSMQDAQALDERLDQLRSALSRLAPGSTVFYEDSGFHRPEFSPRVRAALLDAIDVYSLNEDELETHLGHPVDLLDPHAVRSALDDVARLIPARHLIVHTKYFSAAIGERPELYREALRGGILMASTRYRFGDGFTRADYDGMAAERVSPAGAAVAAALSPDVPPALAGAATPAVSAPGGPPEAATPEPALPDASAPLGAARTIVCIPAFQLDDPTPTTIGLGDSFVGGFIAALRRGRAL</sequence>
<dbReference type="PANTHER" id="PTHR21208">
    <property type="entry name" value="ADP-DEPENDENT GLUCOKINASE"/>
    <property type="match status" value="1"/>
</dbReference>
<dbReference type="PANTHER" id="PTHR21208:SF1">
    <property type="entry name" value="ADP-DEPENDENT GLUCOKINASE"/>
    <property type="match status" value="1"/>
</dbReference>
<evidence type="ECO:0000256" key="5">
    <source>
        <dbReference type="ARBA" id="ARBA00022842"/>
    </source>
</evidence>
<dbReference type="AlphaFoldDB" id="A0A4T2BX58"/>
<feature type="region of interest" description="Disordered" evidence="7">
    <location>
        <begin position="364"/>
        <end position="388"/>
    </location>
</feature>
<dbReference type="Gene3D" id="3.40.1190.20">
    <property type="match status" value="1"/>
</dbReference>
<dbReference type="GO" id="GO:0043843">
    <property type="term" value="F:ADP-specific glucokinase activity"/>
    <property type="evidence" value="ECO:0007669"/>
    <property type="project" value="TreeGrafter"/>
</dbReference>
<comment type="caution">
    <text evidence="8">The sequence shown here is derived from an EMBL/GenBank/DDBJ whole genome shotgun (WGS) entry which is preliminary data.</text>
</comment>
<organism evidence="8 9">
    <name type="scientific">Subtercola vilae</name>
    <dbReference type="NCBI Taxonomy" id="2056433"/>
    <lineage>
        <taxon>Bacteria</taxon>
        <taxon>Bacillati</taxon>
        <taxon>Actinomycetota</taxon>
        <taxon>Actinomycetes</taxon>
        <taxon>Micrococcales</taxon>
        <taxon>Microbacteriaceae</taxon>
        <taxon>Subtercola</taxon>
    </lineage>
</organism>
<dbReference type="OrthoDB" id="2813007at2"/>
<reference evidence="8 9" key="1">
    <citation type="journal article" date="2019" name="Microorganisms">
        <title>Systematic Affiliation and Genome Analysis of Subtercola vilae DB165(T) with Particular Emphasis on Cold Adaptation of an Isolate from a High-Altitude Cold Volcano Lake.</title>
        <authorList>
            <person name="Villalobos A.S."/>
            <person name="Wiese J."/>
            <person name="Imhoff J.F."/>
            <person name="Dorador C."/>
            <person name="Keller A."/>
            <person name="Hentschel U."/>
        </authorList>
    </citation>
    <scope>NUCLEOTIDE SEQUENCE [LARGE SCALE GENOMIC DNA]</scope>
    <source>
        <strain evidence="8 9">DB165</strain>
    </source>
</reference>
<dbReference type="GO" id="GO:0006006">
    <property type="term" value="P:glucose metabolic process"/>
    <property type="evidence" value="ECO:0007669"/>
    <property type="project" value="TreeGrafter"/>
</dbReference>
<dbReference type="SUPFAM" id="SSF53613">
    <property type="entry name" value="Ribokinase-like"/>
    <property type="match status" value="1"/>
</dbReference>
<keyword evidence="6" id="KW-0324">Glycolysis</keyword>
<dbReference type="PROSITE" id="PS51255">
    <property type="entry name" value="ADPK"/>
    <property type="match status" value="1"/>
</dbReference>
<dbReference type="InterPro" id="IPR007666">
    <property type="entry name" value="ADP_PFK/GK"/>
</dbReference>
<evidence type="ECO:0000256" key="2">
    <source>
        <dbReference type="ARBA" id="ARBA00022679"/>
    </source>
</evidence>
<evidence type="ECO:0000313" key="9">
    <source>
        <dbReference type="Proteomes" id="UP000306192"/>
    </source>
</evidence>
<proteinExistence type="predicted"/>
<dbReference type="EMBL" id="QYRT01000019">
    <property type="protein sequence ID" value="TIH35602.1"/>
    <property type="molecule type" value="Genomic_DNA"/>
</dbReference>
<keyword evidence="9" id="KW-1185">Reference proteome</keyword>
<gene>
    <name evidence="8" type="ORF">D4765_10860</name>
</gene>
<dbReference type="InterPro" id="IPR029056">
    <property type="entry name" value="Ribokinase-like"/>
</dbReference>
<name>A0A4T2BX58_9MICO</name>
<evidence type="ECO:0000256" key="6">
    <source>
        <dbReference type="ARBA" id="ARBA00023152"/>
    </source>
</evidence>